<dbReference type="Proteomes" id="UP000887567">
    <property type="component" value="Unplaced"/>
</dbReference>
<sequence>MPWYQLKMGCPVANCENQQKLLSWVCSEDQDDMFVCEQGRLSCRTKAHDDSIINWKFDCGSRDGPHRNIHFHSPDFAGFAHAIAIGVPLLSEAGAKWLSTLMTNIEKQFKPDA</sequence>
<keyword evidence="2" id="KW-1185">Reference proteome</keyword>
<organism evidence="1 2">
    <name type="scientific">Exaiptasia diaphana</name>
    <name type="common">Tropical sea anemone</name>
    <name type="synonym">Aiptasia pulchella</name>
    <dbReference type="NCBI Taxonomy" id="2652724"/>
    <lineage>
        <taxon>Eukaryota</taxon>
        <taxon>Metazoa</taxon>
        <taxon>Cnidaria</taxon>
        <taxon>Anthozoa</taxon>
        <taxon>Hexacorallia</taxon>
        <taxon>Actiniaria</taxon>
        <taxon>Aiptasiidae</taxon>
        <taxon>Exaiptasia</taxon>
    </lineage>
</organism>
<evidence type="ECO:0000313" key="1">
    <source>
        <dbReference type="EnsemblMetazoa" id="XP_020905079.1"/>
    </source>
</evidence>
<dbReference type="RefSeq" id="XP_020905079.1">
    <property type="nucleotide sequence ID" value="XM_021049420.1"/>
</dbReference>
<protein>
    <submittedName>
        <fullName evidence="1">Uncharacterized protein</fullName>
    </submittedName>
</protein>
<evidence type="ECO:0000313" key="2">
    <source>
        <dbReference type="Proteomes" id="UP000887567"/>
    </source>
</evidence>
<dbReference type="AlphaFoldDB" id="A0A913XJ52"/>
<dbReference type="KEGG" id="epa:110243331"/>
<name>A0A913XJ52_EXADI</name>
<proteinExistence type="predicted"/>
<dbReference type="EnsemblMetazoa" id="XM_021049420.1">
    <property type="protein sequence ID" value="XP_020905079.1"/>
    <property type="gene ID" value="LOC110243331"/>
</dbReference>
<accession>A0A913XJ52</accession>
<dbReference type="GeneID" id="110243331"/>
<reference evidence="1" key="1">
    <citation type="submission" date="2022-11" db="UniProtKB">
        <authorList>
            <consortium name="EnsemblMetazoa"/>
        </authorList>
    </citation>
    <scope>IDENTIFICATION</scope>
</reference>
<dbReference type="OMA" id="CAQDGGT"/>
<dbReference type="OrthoDB" id="5944962at2759"/>